<protein>
    <submittedName>
        <fullName evidence="1">Uncharacterized protein</fullName>
    </submittedName>
</protein>
<comment type="caution">
    <text evidence="1">The sequence shown here is derived from an EMBL/GenBank/DDBJ whole genome shotgun (WGS) entry which is preliminary data.</text>
</comment>
<sequence>MLAHWRPLLNSTKSLSDPLSLPLQCLSTCAEGVIKDSLISSAGTWVLLQPLPCFGSLTCTPPPTLTSCLIGRM</sequence>
<organism evidence="1 2">
    <name type="scientific">Tachysurus vachellii</name>
    <name type="common">Darkbarbel catfish</name>
    <name type="synonym">Pelteobagrus vachellii</name>
    <dbReference type="NCBI Taxonomy" id="175792"/>
    <lineage>
        <taxon>Eukaryota</taxon>
        <taxon>Metazoa</taxon>
        <taxon>Chordata</taxon>
        <taxon>Craniata</taxon>
        <taxon>Vertebrata</taxon>
        <taxon>Euteleostomi</taxon>
        <taxon>Actinopterygii</taxon>
        <taxon>Neopterygii</taxon>
        <taxon>Teleostei</taxon>
        <taxon>Ostariophysi</taxon>
        <taxon>Siluriformes</taxon>
        <taxon>Bagridae</taxon>
        <taxon>Tachysurus</taxon>
    </lineage>
</organism>
<proteinExistence type="predicted"/>
<keyword evidence="2" id="KW-1185">Reference proteome</keyword>
<dbReference type="EMBL" id="JAVHJS010000015">
    <property type="protein sequence ID" value="KAK2834682.1"/>
    <property type="molecule type" value="Genomic_DNA"/>
</dbReference>
<evidence type="ECO:0000313" key="2">
    <source>
        <dbReference type="Proteomes" id="UP001187315"/>
    </source>
</evidence>
<gene>
    <name evidence="1" type="ORF">Q7C36_015383</name>
</gene>
<reference evidence="1" key="1">
    <citation type="submission" date="2023-08" db="EMBL/GenBank/DDBJ databases">
        <title>Pelteobagrus vachellii genome.</title>
        <authorList>
            <person name="Liu H."/>
        </authorList>
    </citation>
    <scope>NUCLEOTIDE SEQUENCE</scope>
    <source>
        <strain evidence="1">PRFRI_2022a</strain>
        <tissue evidence="1">Muscle</tissue>
    </source>
</reference>
<accession>A0AA88MD53</accession>
<name>A0AA88MD53_TACVA</name>
<evidence type="ECO:0000313" key="1">
    <source>
        <dbReference type="EMBL" id="KAK2834682.1"/>
    </source>
</evidence>
<dbReference type="Proteomes" id="UP001187315">
    <property type="component" value="Unassembled WGS sequence"/>
</dbReference>
<dbReference type="AlphaFoldDB" id="A0AA88MD53"/>